<dbReference type="OMA" id="MSWPAYS"/>
<dbReference type="Proteomes" id="UP000009138">
    <property type="component" value="Unassembled WGS sequence"/>
</dbReference>
<accession>I1CHL8</accession>
<dbReference type="RefSeq" id="XP_067523344.1">
    <property type="nucleotide sequence ID" value="XM_067667243.1"/>
</dbReference>
<dbReference type="Gene3D" id="3.30.420.10">
    <property type="entry name" value="Ribonuclease H-like superfamily/Ribonuclease H"/>
    <property type="match status" value="1"/>
</dbReference>
<dbReference type="GO" id="GO:0003676">
    <property type="term" value="F:nucleic acid binding"/>
    <property type="evidence" value="ECO:0007669"/>
    <property type="project" value="InterPro"/>
</dbReference>
<dbReference type="InterPro" id="IPR038717">
    <property type="entry name" value="Tc1-like_DDE_dom"/>
</dbReference>
<dbReference type="InterPro" id="IPR036397">
    <property type="entry name" value="RNaseH_sf"/>
</dbReference>
<keyword evidence="3" id="KW-1185">Reference proteome</keyword>
<dbReference type="EMBL" id="CH476741">
    <property type="protein sequence ID" value="EIE87948.1"/>
    <property type="molecule type" value="Genomic_DNA"/>
</dbReference>
<proteinExistence type="predicted"/>
<feature type="domain" description="Tc1-like transposase DDE" evidence="1">
    <location>
        <begin position="7"/>
        <end position="154"/>
    </location>
</feature>
<sequence length="196" mass="22720">MEDWKRVIWSDETKVNRFGSEGKLYAWKQPNEKLKRRHVKQTVKHGGGSLMVWSCISWYGVGYIVDVGKNMDKSVYLSVLQDDLVKSMTGYCEENDLIMADFEFMQDNDPKHKSKIVSEWLSKQDFTAMECPPQSPDLNPIENMWNTLKNACLNSMIVLLPLWMNYGLVRSRLGTKLPRKNVKIILKLCLNDVLTL</sequence>
<reference evidence="2 3" key="1">
    <citation type="journal article" date="2009" name="PLoS Genet.">
        <title>Genomic analysis of the basal lineage fungus Rhizopus oryzae reveals a whole-genome duplication.</title>
        <authorList>
            <person name="Ma L.-J."/>
            <person name="Ibrahim A.S."/>
            <person name="Skory C."/>
            <person name="Grabherr M.G."/>
            <person name="Burger G."/>
            <person name="Butler M."/>
            <person name="Elias M."/>
            <person name="Idnurm A."/>
            <person name="Lang B.F."/>
            <person name="Sone T."/>
            <person name="Abe A."/>
            <person name="Calvo S.E."/>
            <person name="Corrochano L.M."/>
            <person name="Engels R."/>
            <person name="Fu J."/>
            <person name="Hansberg W."/>
            <person name="Kim J.-M."/>
            <person name="Kodira C.D."/>
            <person name="Koehrsen M.J."/>
            <person name="Liu B."/>
            <person name="Miranda-Saavedra D."/>
            <person name="O'Leary S."/>
            <person name="Ortiz-Castellanos L."/>
            <person name="Poulter R."/>
            <person name="Rodriguez-Romero J."/>
            <person name="Ruiz-Herrera J."/>
            <person name="Shen Y.-Q."/>
            <person name="Zeng Q."/>
            <person name="Galagan J."/>
            <person name="Birren B.W."/>
            <person name="Cuomo C.A."/>
            <person name="Wickes B.L."/>
        </authorList>
    </citation>
    <scope>NUCLEOTIDE SEQUENCE [LARGE SCALE GENOMIC DNA]</scope>
    <source>
        <strain evidence="3">RA 99-880 / ATCC MYA-4621 / FGSC 9543 / NRRL 43880</strain>
    </source>
</reference>
<dbReference type="GeneID" id="93619624"/>
<evidence type="ECO:0000313" key="2">
    <source>
        <dbReference type="EMBL" id="EIE87948.1"/>
    </source>
</evidence>
<name>I1CHL8_RHIO9</name>
<evidence type="ECO:0000259" key="1">
    <source>
        <dbReference type="Pfam" id="PF13358"/>
    </source>
</evidence>
<gene>
    <name evidence="2" type="ORF">RO3G_12659</name>
</gene>
<dbReference type="PANTHER" id="PTHR23022:SF135">
    <property type="entry name" value="SI:DKEY-77F5.3"/>
    <property type="match status" value="1"/>
</dbReference>
<dbReference type="Pfam" id="PF13358">
    <property type="entry name" value="DDE_3"/>
    <property type="match status" value="1"/>
</dbReference>
<dbReference type="OrthoDB" id="2416077at2759"/>
<evidence type="ECO:0000313" key="3">
    <source>
        <dbReference type="Proteomes" id="UP000009138"/>
    </source>
</evidence>
<protein>
    <recommendedName>
        <fullName evidence="1">Tc1-like transposase DDE domain-containing protein</fullName>
    </recommendedName>
</protein>
<dbReference type="PANTHER" id="PTHR23022">
    <property type="entry name" value="TRANSPOSABLE ELEMENT-RELATED"/>
    <property type="match status" value="1"/>
</dbReference>
<dbReference type="VEuPathDB" id="FungiDB:RO3G_12659"/>
<dbReference type="InterPro" id="IPR052338">
    <property type="entry name" value="Transposase_5"/>
</dbReference>
<dbReference type="AlphaFoldDB" id="I1CHL8"/>
<organism evidence="2 3">
    <name type="scientific">Rhizopus delemar (strain RA 99-880 / ATCC MYA-4621 / FGSC 9543 / NRRL 43880)</name>
    <name type="common">Mucormycosis agent</name>
    <name type="synonym">Rhizopus arrhizus var. delemar</name>
    <dbReference type="NCBI Taxonomy" id="246409"/>
    <lineage>
        <taxon>Eukaryota</taxon>
        <taxon>Fungi</taxon>
        <taxon>Fungi incertae sedis</taxon>
        <taxon>Mucoromycota</taxon>
        <taxon>Mucoromycotina</taxon>
        <taxon>Mucoromycetes</taxon>
        <taxon>Mucorales</taxon>
        <taxon>Mucorineae</taxon>
        <taxon>Rhizopodaceae</taxon>
        <taxon>Rhizopus</taxon>
    </lineage>
</organism>
<dbReference type="STRING" id="246409.I1CHL8"/>
<dbReference type="InParanoid" id="I1CHL8"/>